<evidence type="ECO:0000256" key="16">
    <source>
        <dbReference type="ARBA" id="ARBA00023136"/>
    </source>
</evidence>
<dbReference type="PRINTS" id="PR00363">
    <property type="entry name" value="CYTOCHROMEB5"/>
</dbReference>
<dbReference type="SUPFAM" id="SSF55856">
    <property type="entry name" value="Cytochrome b5-like heme/steroid binding domain"/>
    <property type="match status" value="1"/>
</dbReference>
<comment type="caution">
    <text evidence="23">The sequence shown here is derived from an EMBL/GenBank/DDBJ whole genome shotgun (WGS) entry which is preliminary data.</text>
</comment>
<dbReference type="GO" id="GO:0006633">
    <property type="term" value="P:fatty acid biosynthetic process"/>
    <property type="evidence" value="ECO:0007669"/>
    <property type="project" value="UniProtKB-KW"/>
</dbReference>
<evidence type="ECO:0000256" key="13">
    <source>
        <dbReference type="ARBA" id="ARBA00023002"/>
    </source>
</evidence>
<dbReference type="FunFam" id="3.10.120.10:FF:000007">
    <property type="entry name" value="Sulfite oxidase, mitochondrial"/>
    <property type="match status" value="1"/>
</dbReference>
<evidence type="ECO:0000313" key="23">
    <source>
        <dbReference type="EMBL" id="OEJ92142.1"/>
    </source>
</evidence>
<organism evidence="23 24">
    <name type="scientific">Hanseniaspora osmophila</name>
    <dbReference type="NCBI Taxonomy" id="56408"/>
    <lineage>
        <taxon>Eukaryota</taxon>
        <taxon>Fungi</taxon>
        <taxon>Dikarya</taxon>
        <taxon>Ascomycota</taxon>
        <taxon>Saccharomycotina</taxon>
        <taxon>Saccharomycetes</taxon>
        <taxon>Saccharomycodales</taxon>
        <taxon>Saccharomycodaceae</taxon>
        <taxon>Hanseniaspora</taxon>
    </lineage>
</organism>
<comment type="cofactor">
    <cofactor evidence="20">
        <name>Fe cation</name>
        <dbReference type="ChEBI" id="CHEBI:24875"/>
    </cofactor>
</comment>
<dbReference type="SMART" id="SM01117">
    <property type="entry name" value="Cyt-b5"/>
    <property type="match status" value="1"/>
</dbReference>
<evidence type="ECO:0000313" key="24">
    <source>
        <dbReference type="Proteomes" id="UP000095728"/>
    </source>
</evidence>
<dbReference type="Pfam" id="PF04116">
    <property type="entry name" value="FA_hydroxylase"/>
    <property type="match status" value="1"/>
</dbReference>
<feature type="binding site" evidence="19">
    <location>
        <position position="247"/>
    </location>
    <ligand>
        <name>Zn(2+)</name>
        <dbReference type="ChEBI" id="CHEBI:29105"/>
        <label>1</label>
    </ligand>
</feature>
<feature type="transmembrane region" description="Helical" evidence="21">
    <location>
        <begin position="308"/>
        <end position="332"/>
    </location>
</feature>
<evidence type="ECO:0000256" key="17">
    <source>
        <dbReference type="ARBA" id="ARBA00023160"/>
    </source>
</evidence>
<dbReference type="GO" id="GO:0080132">
    <property type="term" value="F:fatty acid 2-hydroxylase activity"/>
    <property type="evidence" value="ECO:0007669"/>
    <property type="project" value="InterPro"/>
</dbReference>
<keyword evidence="7 21" id="KW-0812">Transmembrane</keyword>
<feature type="domain" description="Cytochrome b5 heme-binding" evidence="22">
    <location>
        <begin position="5"/>
        <end position="86"/>
    </location>
</feature>
<evidence type="ECO:0000256" key="1">
    <source>
        <dbReference type="ARBA" id="ARBA00004477"/>
    </source>
</evidence>
<evidence type="ECO:0000256" key="14">
    <source>
        <dbReference type="ARBA" id="ARBA00023004"/>
    </source>
</evidence>
<evidence type="ECO:0000256" key="12">
    <source>
        <dbReference type="ARBA" id="ARBA00022989"/>
    </source>
</evidence>
<dbReference type="InterPro" id="IPR014430">
    <property type="entry name" value="Scs7"/>
</dbReference>
<keyword evidence="12 21" id="KW-1133">Transmembrane helix</keyword>
<feature type="binding site" evidence="19">
    <location>
        <position position="352"/>
    </location>
    <ligand>
        <name>Zn(2+)</name>
        <dbReference type="ChEBI" id="CHEBI:29105"/>
        <label>1</label>
    </ligand>
</feature>
<keyword evidence="10 18" id="KW-0276">Fatty acid metabolism</keyword>
<feature type="binding site" evidence="19">
    <location>
        <position position="271"/>
    </location>
    <ligand>
        <name>Zn(2+)</name>
        <dbReference type="ChEBI" id="CHEBI:29105"/>
        <label>2</label>
    </ligand>
</feature>
<dbReference type="PIRSF" id="PIRSF005149">
    <property type="entry name" value="IPC-B_HD"/>
    <property type="match status" value="1"/>
</dbReference>
<comment type="pathway">
    <text evidence="2">Sphingolipid metabolism.</text>
</comment>
<keyword evidence="8 18" id="KW-0479">Metal-binding</keyword>
<dbReference type="InterPro" id="IPR036400">
    <property type="entry name" value="Cyt_B5-like_heme/steroid_sf"/>
</dbReference>
<keyword evidence="14 18" id="KW-0408">Iron</keyword>
<keyword evidence="9 18" id="KW-0256">Endoplasmic reticulum</keyword>
<dbReference type="AlphaFoldDB" id="A0A1E5RYT5"/>
<feature type="binding site" evidence="19">
    <location>
        <position position="351"/>
    </location>
    <ligand>
        <name>Zn(2+)</name>
        <dbReference type="ChEBI" id="CHEBI:29105"/>
        <label>1</label>
    </ligand>
</feature>
<keyword evidence="13 18" id="KW-0560">Oxidoreductase</keyword>
<evidence type="ECO:0000256" key="6">
    <source>
        <dbReference type="ARBA" id="ARBA00022617"/>
    </source>
</evidence>
<gene>
    <name evidence="23" type="ORF">AWRI3579_g277</name>
</gene>
<feature type="binding site" evidence="19">
    <location>
        <position position="333"/>
    </location>
    <ligand>
        <name>Zn(2+)</name>
        <dbReference type="ChEBI" id="CHEBI:29105"/>
        <label>1</label>
    </ligand>
</feature>
<keyword evidence="6 20" id="KW-0349">Heme</keyword>
<dbReference type="GO" id="GO:0020037">
    <property type="term" value="F:heme binding"/>
    <property type="evidence" value="ECO:0007669"/>
    <property type="project" value="InterPro"/>
</dbReference>
<keyword evidence="11 19" id="KW-0862">Zinc</keyword>
<dbReference type="Pfam" id="PF00173">
    <property type="entry name" value="Cyt-b5"/>
    <property type="match status" value="1"/>
</dbReference>
<comment type="subcellular location">
    <subcellularLocation>
        <location evidence="1">Endoplasmic reticulum membrane</location>
        <topology evidence="1">Multi-pass membrane protein</topology>
    </subcellularLocation>
</comment>
<feature type="transmembrane region" description="Helical" evidence="21">
    <location>
        <begin position="200"/>
        <end position="220"/>
    </location>
</feature>
<evidence type="ECO:0000256" key="2">
    <source>
        <dbReference type="ARBA" id="ARBA00004991"/>
    </source>
</evidence>
<evidence type="ECO:0000256" key="15">
    <source>
        <dbReference type="ARBA" id="ARBA00023098"/>
    </source>
</evidence>
<evidence type="ECO:0000256" key="8">
    <source>
        <dbReference type="ARBA" id="ARBA00022723"/>
    </source>
</evidence>
<sequence length="387" mass="45126">MGKTLPLFSQAELDKHSTKDKCWVTLHNRKIYDVTKFLAEHPGGSEVIEEYAGKDITAIMKDLDVHEHSDFAYDIMNENYLVGYLADEHEASKLLVNPDHVVEVNIEGDDNTSGVNPYSEATFVDHLPSAEEKLRIATDLDNDYKKHKFLDLNKPLLWQLLNAKFDREFYIDQIHRPRHYGKGSALLFGPAWLEPISKTAWWVIPTTWLPVVCYYLYTAMTNMNKLGALALFACGVFVWTFIEYCLHRFLFHFDDRVPNHPVAFTLHFLIHGCHHYLPMDKYRLVMPPTLFVVLCYPFYKAVFAIFTYYWGCAGFAGGLLGYICYDLIHYFLHHASLPRFMRSLKKYHLEHHYKNYQLGFGVSSWFWDKVFGTYLAPDSPVSKQKYD</sequence>
<reference evidence="24" key="1">
    <citation type="journal article" date="2016" name="Genome Announc.">
        <title>Genome sequences of three species of Hanseniaspora isolated from spontaneous wine fermentations.</title>
        <authorList>
            <person name="Sternes P.R."/>
            <person name="Lee D."/>
            <person name="Kutyna D.R."/>
            <person name="Borneman A.R."/>
        </authorList>
    </citation>
    <scope>NUCLEOTIDE SEQUENCE [LARGE SCALE GENOMIC DNA]</scope>
    <source>
        <strain evidence="24">AWRI3579</strain>
    </source>
</reference>
<keyword evidence="16 18" id="KW-0472">Membrane</keyword>
<dbReference type="PANTHER" id="PTHR12863:SF1">
    <property type="entry name" value="FATTY ACID 2-HYDROXYLASE"/>
    <property type="match status" value="1"/>
</dbReference>
<evidence type="ECO:0000259" key="22">
    <source>
        <dbReference type="PROSITE" id="PS50255"/>
    </source>
</evidence>
<dbReference type="InParanoid" id="A0A1E5RYT5"/>
<comment type="similarity">
    <text evidence="4 18">Belongs to the sterol desaturase family. SCS7 subfamily.</text>
</comment>
<keyword evidence="17 18" id="KW-0275">Fatty acid biosynthesis</keyword>
<keyword evidence="5 18" id="KW-0444">Lipid biosynthesis</keyword>
<feature type="binding site" evidence="19">
    <location>
        <position position="348"/>
    </location>
    <ligand>
        <name>Zn(2+)</name>
        <dbReference type="ChEBI" id="CHEBI:29105"/>
        <label>1</label>
    </ligand>
</feature>
<keyword evidence="24" id="KW-1185">Reference proteome</keyword>
<feature type="binding site" description="axial binding residue" evidence="20">
    <location>
        <position position="68"/>
    </location>
    <ligand>
        <name>heme</name>
        <dbReference type="ChEBI" id="CHEBI:30413"/>
    </ligand>
    <ligandPart>
        <name>Fe</name>
        <dbReference type="ChEBI" id="CHEBI:18248"/>
    </ligandPart>
</feature>
<protein>
    <recommendedName>
        <fullName evidence="18">Ceramide very long chain fatty acid hydroxylase</fullName>
        <ecNumber evidence="18">1.-.-.-</ecNumber>
    </recommendedName>
</protein>
<feature type="binding site" evidence="19">
    <location>
        <position position="275"/>
    </location>
    <ligand>
        <name>Zn(2+)</name>
        <dbReference type="ChEBI" id="CHEBI:29105"/>
        <label>1</label>
    </ligand>
</feature>
<dbReference type="EMBL" id="LPNM01000002">
    <property type="protein sequence ID" value="OEJ92142.1"/>
    <property type="molecule type" value="Genomic_DNA"/>
</dbReference>
<evidence type="ECO:0000256" key="5">
    <source>
        <dbReference type="ARBA" id="ARBA00022516"/>
    </source>
</evidence>
<evidence type="ECO:0000256" key="9">
    <source>
        <dbReference type="ARBA" id="ARBA00022824"/>
    </source>
</evidence>
<evidence type="ECO:0000256" key="19">
    <source>
        <dbReference type="PIRSR" id="PIRSR005149-1"/>
    </source>
</evidence>
<dbReference type="PROSITE" id="PS00191">
    <property type="entry name" value="CYTOCHROME_B5_1"/>
    <property type="match status" value="1"/>
</dbReference>
<comment type="function">
    <text evidence="18">Ceramide hydroxylase involved in the hydroxylation of sphingolipid-associated very long chain fatty acids. Postulated to hydroxylate the very long chain fatty acid of dihydroceramides and phytoceramides at C-2.</text>
</comment>
<comment type="cofactor">
    <cofactor evidence="18 19">
        <name>Zn(2+)</name>
        <dbReference type="ChEBI" id="CHEBI:29105"/>
    </cofactor>
    <text evidence="18 19">Binds 2 Zn(2+) ions per subunit that likely form a catalytic dimetal center.</text>
</comment>
<name>A0A1E5RYT5_9ASCO</name>
<dbReference type="OrthoDB" id="2204368at2759"/>
<feature type="binding site" evidence="19">
    <location>
        <position position="329"/>
    </location>
    <ligand>
        <name>Zn(2+)</name>
        <dbReference type="ChEBI" id="CHEBI:29105"/>
        <label>1</label>
    </ligand>
</feature>
<accession>A0A1E5RYT5</accession>
<dbReference type="PROSITE" id="PS50255">
    <property type="entry name" value="CYTOCHROME_B5_2"/>
    <property type="match status" value="1"/>
</dbReference>
<dbReference type="PANTHER" id="PTHR12863">
    <property type="entry name" value="FATTY ACID HYDROXYLASE"/>
    <property type="match status" value="1"/>
</dbReference>
<dbReference type="InterPro" id="IPR001199">
    <property type="entry name" value="Cyt_B5-like_heme/steroid-bd"/>
</dbReference>
<dbReference type="STRING" id="56408.A0A1E5RYT5"/>
<evidence type="ECO:0000256" key="10">
    <source>
        <dbReference type="ARBA" id="ARBA00022832"/>
    </source>
</evidence>
<evidence type="ECO:0000256" key="21">
    <source>
        <dbReference type="SAM" id="Phobius"/>
    </source>
</evidence>
<dbReference type="InterPro" id="IPR018506">
    <property type="entry name" value="Cyt_B5_heme-BS"/>
</dbReference>
<dbReference type="EC" id="1.-.-.-" evidence="18"/>
<evidence type="ECO:0000256" key="7">
    <source>
        <dbReference type="ARBA" id="ARBA00022692"/>
    </source>
</evidence>
<evidence type="ECO:0000256" key="3">
    <source>
        <dbReference type="ARBA" id="ARBA00005189"/>
    </source>
</evidence>
<dbReference type="InterPro" id="IPR006694">
    <property type="entry name" value="Fatty_acid_hydroxylase"/>
</dbReference>
<dbReference type="Gene3D" id="3.10.120.10">
    <property type="entry name" value="Cytochrome b5-like heme/steroid binding domain"/>
    <property type="match status" value="1"/>
</dbReference>
<feature type="binding site" evidence="19">
    <location>
        <position position="252"/>
    </location>
    <ligand>
        <name>Zn(2+)</name>
        <dbReference type="ChEBI" id="CHEBI:29105"/>
        <label>1</label>
    </ligand>
</feature>
<dbReference type="FunCoup" id="A0A1E5RYT5">
    <property type="interactions" value="236"/>
</dbReference>
<keyword evidence="15 18" id="KW-0443">Lipid metabolism</keyword>
<feature type="binding site" evidence="19">
    <location>
        <position position="274"/>
    </location>
    <ligand>
        <name>Zn(2+)</name>
        <dbReference type="ChEBI" id="CHEBI:29105"/>
        <label>1</label>
    </ligand>
</feature>
<feature type="transmembrane region" description="Helical" evidence="21">
    <location>
        <begin position="226"/>
        <end position="246"/>
    </location>
</feature>
<proteinExistence type="inferred from homology"/>
<dbReference type="GO" id="GO:0005506">
    <property type="term" value="F:iron ion binding"/>
    <property type="evidence" value="ECO:0007669"/>
    <property type="project" value="UniProtKB-UniRule"/>
</dbReference>
<feature type="binding site" description="axial binding residue" evidence="20">
    <location>
        <position position="41"/>
    </location>
    <ligand>
        <name>heme</name>
        <dbReference type="ChEBI" id="CHEBI:30413"/>
    </ligand>
    <ligandPart>
        <name>Fe</name>
        <dbReference type="ChEBI" id="CHEBI:18248"/>
    </ligandPart>
</feature>
<evidence type="ECO:0000256" key="11">
    <source>
        <dbReference type="ARBA" id="ARBA00022833"/>
    </source>
</evidence>
<comment type="pathway">
    <text evidence="3">Lipid metabolism.</text>
</comment>
<evidence type="ECO:0000256" key="20">
    <source>
        <dbReference type="PIRSR" id="PIRSR005149-50"/>
    </source>
</evidence>
<dbReference type="GO" id="GO:0005789">
    <property type="term" value="C:endoplasmic reticulum membrane"/>
    <property type="evidence" value="ECO:0007669"/>
    <property type="project" value="UniProtKB-SubCell"/>
</dbReference>
<evidence type="ECO:0000256" key="18">
    <source>
        <dbReference type="PIRNR" id="PIRNR005149"/>
    </source>
</evidence>
<feature type="transmembrane region" description="Helical" evidence="21">
    <location>
        <begin position="284"/>
        <end position="302"/>
    </location>
</feature>
<evidence type="ECO:0000256" key="4">
    <source>
        <dbReference type="ARBA" id="ARBA00005747"/>
    </source>
</evidence>
<dbReference type="Proteomes" id="UP000095728">
    <property type="component" value="Unassembled WGS sequence"/>
</dbReference>